<sequence>MDNYWQSVYRVLAGSGAYITDPDGRVLLVNPNYRDHWLFPGGGIDEGEEPARGCVREVREELGLELVAGQLLVVQWNDALPPRPYPLVHFLFDCGTLPADTPIALQEAELDEYGFFSVDEARELLPAPAHARLVLAAEARDSGTTRYLLNGG</sequence>
<dbReference type="EMBL" id="JACDUR010000003">
    <property type="protein sequence ID" value="MBA2891498.1"/>
    <property type="molecule type" value="Genomic_DNA"/>
</dbReference>
<dbReference type="InterPro" id="IPR015797">
    <property type="entry name" value="NUDIX_hydrolase-like_dom_sf"/>
</dbReference>
<feature type="domain" description="Nudix hydrolase" evidence="6">
    <location>
        <begin position="10"/>
        <end position="138"/>
    </location>
</feature>
<comment type="similarity">
    <text evidence="2 5">Belongs to the Nudix hydrolase family.</text>
</comment>
<evidence type="ECO:0000256" key="1">
    <source>
        <dbReference type="ARBA" id="ARBA00001946"/>
    </source>
</evidence>
<protein>
    <submittedName>
        <fullName evidence="7">8-oxo-dGTP pyrophosphatase MutT (NUDIX family)</fullName>
    </submittedName>
</protein>
<evidence type="ECO:0000256" key="2">
    <source>
        <dbReference type="ARBA" id="ARBA00005582"/>
    </source>
</evidence>
<dbReference type="GO" id="GO:0016787">
    <property type="term" value="F:hydrolase activity"/>
    <property type="evidence" value="ECO:0007669"/>
    <property type="project" value="UniProtKB-KW"/>
</dbReference>
<dbReference type="PROSITE" id="PS51462">
    <property type="entry name" value="NUDIX"/>
    <property type="match status" value="1"/>
</dbReference>
<dbReference type="PROSITE" id="PS00893">
    <property type="entry name" value="NUDIX_BOX"/>
    <property type="match status" value="1"/>
</dbReference>
<dbReference type="RefSeq" id="WP_181610288.1">
    <property type="nucleotide sequence ID" value="NZ_BAABAM010000002.1"/>
</dbReference>
<dbReference type="Pfam" id="PF00293">
    <property type="entry name" value="NUDIX"/>
    <property type="match status" value="1"/>
</dbReference>
<keyword evidence="4" id="KW-0460">Magnesium</keyword>
<evidence type="ECO:0000313" key="7">
    <source>
        <dbReference type="EMBL" id="MBA2891498.1"/>
    </source>
</evidence>
<evidence type="ECO:0000313" key="8">
    <source>
        <dbReference type="Proteomes" id="UP000530928"/>
    </source>
</evidence>
<dbReference type="InterPro" id="IPR020476">
    <property type="entry name" value="Nudix_hydrolase"/>
</dbReference>
<dbReference type="PRINTS" id="PR00502">
    <property type="entry name" value="NUDIXFAMILY"/>
</dbReference>
<evidence type="ECO:0000256" key="3">
    <source>
        <dbReference type="ARBA" id="ARBA00022801"/>
    </source>
</evidence>
<dbReference type="SUPFAM" id="SSF55811">
    <property type="entry name" value="Nudix"/>
    <property type="match status" value="1"/>
</dbReference>
<reference evidence="7 8" key="1">
    <citation type="submission" date="2020-07" db="EMBL/GenBank/DDBJ databases">
        <title>Genomic Encyclopedia of Type Strains, Phase IV (KMG-IV): sequencing the most valuable type-strain genomes for metagenomic binning, comparative biology and taxonomic classification.</title>
        <authorList>
            <person name="Goeker M."/>
        </authorList>
    </citation>
    <scope>NUCLEOTIDE SEQUENCE [LARGE SCALE GENOMIC DNA]</scope>
    <source>
        <strain evidence="7 8">DSM 45533</strain>
    </source>
</reference>
<proteinExistence type="inferred from homology"/>
<evidence type="ECO:0000256" key="4">
    <source>
        <dbReference type="ARBA" id="ARBA00022842"/>
    </source>
</evidence>
<dbReference type="AlphaFoldDB" id="A0A7W0CI18"/>
<gene>
    <name evidence="7" type="ORF">HNR30_002839</name>
</gene>
<keyword evidence="8" id="KW-1185">Reference proteome</keyword>
<evidence type="ECO:0000259" key="6">
    <source>
        <dbReference type="PROSITE" id="PS51462"/>
    </source>
</evidence>
<dbReference type="CDD" id="cd18876">
    <property type="entry name" value="NUDIX_Hydrolase"/>
    <property type="match status" value="1"/>
</dbReference>
<dbReference type="PANTHER" id="PTHR43046:SF12">
    <property type="entry name" value="GDP-MANNOSE MANNOSYL HYDROLASE"/>
    <property type="match status" value="1"/>
</dbReference>
<dbReference type="Gene3D" id="3.90.79.10">
    <property type="entry name" value="Nucleoside Triphosphate Pyrophosphohydrolase"/>
    <property type="match status" value="1"/>
</dbReference>
<dbReference type="InterPro" id="IPR000086">
    <property type="entry name" value="NUDIX_hydrolase_dom"/>
</dbReference>
<name>A0A7W0CI18_9ACTN</name>
<organism evidence="7 8">
    <name type="scientific">Nonomuraea soli</name>
    <dbReference type="NCBI Taxonomy" id="1032476"/>
    <lineage>
        <taxon>Bacteria</taxon>
        <taxon>Bacillati</taxon>
        <taxon>Actinomycetota</taxon>
        <taxon>Actinomycetes</taxon>
        <taxon>Streptosporangiales</taxon>
        <taxon>Streptosporangiaceae</taxon>
        <taxon>Nonomuraea</taxon>
    </lineage>
</organism>
<evidence type="ECO:0000256" key="5">
    <source>
        <dbReference type="RuleBase" id="RU003476"/>
    </source>
</evidence>
<keyword evidence="3 5" id="KW-0378">Hydrolase</keyword>
<dbReference type="PANTHER" id="PTHR43046">
    <property type="entry name" value="GDP-MANNOSE MANNOSYL HYDROLASE"/>
    <property type="match status" value="1"/>
</dbReference>
<comment type="cofactor">
    <cofactor evidence="1">
        <name>Mg(2+)</name>
        <dbReference type="ChEBI" id="CHEBI:18420"/>
    </cofactor>
</comment>
<comment type="caution">
    <text evidence="7">The sequence shown here is derived from an EMBL/GenBank/DDBJ whole genome shotgun (WGS) entry which is preliminary data.</text>
</comment>
<dbReference type="InterPro" id="IPR020084">
    <property type="entry name" value="NUDIX_hydrolase_CS"/>
</dbReference>
<accession>A0A7W0CI18</accession>
<dbReference type="Proteomes" id="UP000530928">
    <property type="component" value="Unassembled WGS sequence"/>
</dbReference>